<evidence type="ECO:0000256" key="11">
    <source>
        <dbReference type="SAM" id="Phobius"/>
    </source>
</evidence>
<gene>
    <name evidence="13" type="ORF">GOP47_0004121</name>
</gene>
<dbReference type="SUPFAM" id="SSF52540">
    <property type="entry name" value="P-loop containing nucleoside triphosphate hydrolases"/>
    <property type="match status" value="1"/>
</dbReference>
<accession>A0A9D4V799</accession>
<dbReference type="OrthoDB" id="66620at2759"/>
<feature type="transmembrane region" description="Helical" evidence="11">
    <location>
        <begin position="560"/>
        <end position="579"/>
    </location>
</feature>
<feature type="transmembrane region" description="Helical" evidence="11">
    <location>
        <begin position="669"/>
        <end position="695"/>
    </location>
</feature>
<dbReference type="InterPro" id="IPR003439">
    <property type="entry name" value="ABC_transporter-like_ATP-bd"/>
</dbReference>
<feature type="compositionally biased region" description="Basic residues" evidence="10">
    <location>
        <begin position="182"/>
        <end position="193"/>
    </location>
</feature>
<dbReference type="InterPro" id="IPR013525">
    <property type="entry name" value="ABC2_TM"/>
</dbReference>
<feature type="transmembrane region" description="Helical" evidence="11">
    <location>
        <begin position="591"/>
        <end position="615"/>
    </location>
</feature>
<dbReference type="EMBL" id="JABFUD020000004">
    <property type="protein sequence ID" value="KAI5080938.1"/>
    <property type="molecule type" value="Genomic_DNA"/>
</dbReference>
<dbReference type="Pfam" id="PF00005">
    <property type="entry name" value="ABC_tran"/>
    <property type="match status" value="1"/>
</dbReference>
<name>A0A9D4V799_ADICA</name>
<comment type="similarity">
    <text evidence="2">Belongs to the ABC transporter superfamily. ABCG family. Eye pigment precursor importer (TC 3.A.1.204) subfamily.</text>
</comment>
<evidence type="ECO:0000256" key="2">
    <source>
        <dbReference type="ARBA" id="ARBA00005814"/>
    </source>
</evidence>
<evidence type="ECO:0000256" key="10">
    <source>
        <dbReference type="SAM" id="MobiDB-lite"/>
    </source>
</evidence>
<feature type="domain" description="ABC transporter" evidence="12">
    <location>
        <begin position="175"/>
        <end position="432"/>
    </location>
</feature>
<dbReference type="InterPro" id="IPR017871">
    <property type="entry name" value="ABC_transporter-like_CS"/>
</dbReference>
<proteinExistence type="inferred from homology"/>
<evidence type="ECO:0000259" key="12">
    <source>
        <dbReference type="PROSITE" id="PS50893"/>
    </source>
</evidence>
<evidence type="ECO:0000313" key="14">
    <source>
        <dbReference type="Proteomes" id="UP000886520"/>
    </source>
</evidence>
<dbReference type="InterPro" id="IPR003593">
    <property type="entry name" value="AAA+_ATPase"/>
</dbReference>
<evidence type="ECO:0000256" key="9">
    <source>
        <dbReference type="ARBA" id="ARBA00023136"/>
    </source>
</evidence>
<dbReference type="PROSITE" id="PS50893">
    <property type="entry name" value="ABC_TRANSPORTER_2"/>
    <property type="match status" value="1"/>
</dbReference>
<dbReference type="AlphaFoldDB" id="A0A9D4V799"/>
<evidence type="ECO:0000256" key="5">
    <source>
        <dbReference type="ARBA" id="ARBA00022692"/>
    </source>
</evidence>
<dbReference type="Proteomes" id="UP000886520">
    <property type="component" value="Chromosome 4"/>
</dbReference>
<keyword evidence="4" id="KW-0934">Plastid</keyword>
<dbReference type="GO" id="GO:0016020">
    <property type="term" value="C:membrane"/>
    <property type="evidence" value="ECO:0007669"/>
    <property type="project" value="UniProtKB-SubCell"/>
</dbReference>
<keyword evidence="14" id="KW-1185">Reference proteome</keyword>
<evidence type="ECO:0000256" key="3">
    <source>
        <dbReference type="ARBA" id="ARBA00022448"/>
    </source>
</evidence>
<dbReference type="SMART" id="SM00382">
    <property type="entry name" value="AAA"/>
    <property type="match status" value="1"/>
</dbReference>
<dbReference type="Pfam" id="PF01061">
    <property type="entry name" value="ABC2_membrane"/>
    <property type="match status" value="1"/>
</dbReference>
<protein>
    <recommendedName>
        <fullName evidence="12">ABC transporter domain-containing protein</fullName>
    </recommendedName>
</protein>
<keyword evidence="4" id="KW-0150">Chloroplast</keyword>
<dbReference type="InterPro" id="IPR050352">
    <property type="entry name" value="ABCG_transporters"/>
</dbReference>
<dbReference type="GO" id="GO:0005524">
    <property type="term" value="F:ATP binding"/>
    <property type="evidence" value="ECO:0007669"/>
    <property type="project" value="UniProtKB-KW"/>
</dbReference>
<keyword evidence="8 11" id="KW-1133">Transmembrane helix</keyword>
<evidence type="ECO:0000256" key="1">
    <source>
        <dbReference type="ARBA" id="ARBA00004141"/>
    </source>
</evidence>
<evidence type="ECO:0000256" key="4">
    <source>
        <dbReference type="ARBA" id="ARBA00022528"/>
    </source>
</evidence>
<evidence type="ECO:0000313" key="13">
    <source>
        <dbReference type="EMBL" id="KAI5080938.1"/>
    </source>
</evidence>
<comment type="caution">
    <text evidence="13">The sequence shown here is derived from an EMBL/GenBank/DDBJ whole genome shotgun (WGS) entry which is preliminary data.</text>
</comment>
<dbReference type="InterPro" id="IPR027417">
    <property type="entry name" value="P-loop_NTPase"/>
</dbReference>
<keyword evidence="9 11" id="KW-0472">Membrane</keyword>
<dbReference type="GO" id="GO:0140359">
    <property type="term" value="F:ABC-type transporter activity"/>
    <property type="evidence" value="ECO:0007669"/>
    <property type="project" value="InterPro"/>
</dbReference>
<evidence type="ECO:0000256" key="6">
    <source>
        <dbReference type="ARBA" id="ARBA00022741"/>
    </source>
</evidence>
<feature type="transmembrane region" description="Helical" evidence="11">
    <location>
        <begin position="635"/>
        <end position="657"/>
    </location>
</feature>
<sequence length="808" mass="90186">MQSDIAMQRIINRKYVGAPRQSLYTHDACEGEDSSTSNSLNTAMSRTTSTASLSLGIAGPLIFPSDHVLALIADGPSKASGEEVDSDEAEASCRTGNSKMIAPTNDDVSVSIEDRVNENLHIMALPPPPPILLKFVDVTYKVSVEKELLLLQSWMSKAWTKAMGKRKKVSEEDAVQQESSSSRRKKGKGKREKRIVKGVEGWVQAGEVLALMGPSGSGKTTLLNLLSGRLQLTPSTTTTSSMKPHHHLQGTITYNDMPYSKALKPRIGFVMQDDVLYPHLTVKETLMYAALLRLPKKLSKKERMERAMEVVYELGLERCQNTIIGGSFLRGVSGGERKRVCMGQEILINPSLLFLDEPTSGLDSTTALRILHTLQKISQVGRTVVTTIHQPSSRIFHMFDKLILLSGGHMLYFGKASIVMDYFSSIGFSPQIVMNPADFLLDLASGNMIDMSLPNTLLDQSNGIASTQFHTSGTIMSAIQASTRPLPKVVKQYLSRAYEEQKSAILEEPQGQKFGCQKNMAQKNALQWSEQEWNASWWSQFCVLYVRGLRERRHEYLSSLRILQVLASAIIIGCLWWHSNIQTERQLVDQVGLLFFIATYWGFFPLFTALFTFPLERAILAKERASNMYRLSAYFMARTLGDIPLDFCLPLLFHIIVYFMAHLRPTTTAFFLTLLTILLSTIASQGMGIAIGAIMMDLKKATTLASVVLLTFMLSGGFFVQSIPNFISWIRYISYNYHTFNLLVKIQYNEGQEVDCGFPIGCRKVVDFAIFHSMSLDGGGQEVVILLSMIVGYRLIAYVALRNMRLVV</sequence>
<evidence type="ECO:0000256" key="7">
    <source>
        <dbReference type="ARBA" id="ARBA00022840"/>
    </source>
</evidence>
<dbReference type="Gene3D" id="3.40.50.300">
    <property type="entry name" value="P-loop containing nucleotide triphosphate hydrolases"/>
    <property type="match status" value="1"/>
</dbReference>
<keyword evidence="6" id="KW-0547">Nucleotide-binding</keyword>
<keyword evidence="3" id="KW-0813">Transport</keyword>
<reference evidence="13" key="1">
    <citation type="submission" date="2021-01" db="EMBL/GenBank/DDBJ databases">
        <title>Adiantum capillus-veneris genome.</title>
        <authorList>
            <person name="Fang Y."/>
            <person name="Liao Q."/>
        </authorList>
    </citation>
    <scope>NUCLEOTIDE SEQUENCE</scope>
    <source>
        <strain evidence="13">H3</strain>
        <tissue evidence="13">Leaf</tissue>
    </source>
</reference>
<dbReference type="CDD" id="cd03213">
    <property type="entry name" value="ABCG_EPDR"/>
    <property type="match status" value="1"/>
</dbReference>
<feature type="transmembrane region" description="Helical" evidence="11">
    <location>
        <begin position="707"/>
        <end position="730"/>
    </location>
</feature>
<comment type="subcellular location">
    <subcellularLocation>
        <location evidence="1">Membrane</location>
        <topology evidence="1">Multi-pass membrane protein</topology>
    </subcellularLocation>
</comment>
<dbReference type="FunFam" id="3.40.50.300:FF:000337">
    <property type="entry name" value="ABC transporter G family member 22"/>
    <property type="match status" value="1"/>
</dbReference>
<keyword evidence="5 11" id="KW-0812">Transmembrane</keyword>
<dbReference type="PANTHER" id="PTHR48041:SF94">
    <property type="entry name" value="ABC TRANSPORTER G FAMILY MEMBER 22"/>
    <property type="match status" value="1"/>
</dbReference>
<dbReference type="PANTHER" id="PTHR48041">
    <property type="entry name" value="ABC TRANSPORTER G FAMILY MEMBER 28"/>
    <property type="match status" value="1"/>
</dbReference>
<dbReference type="PROSITE" id="PS00211">
    <property type="entry name" value="ABC_TRANSPORTER_1"/>
    <property type="match status" value="1"/>
</dbReference>
<evidence type="ECO:0000256" key="8">
    <source>
        <dbReference type="ARBA" id="ARBA00022989"/>
    </source>
</evidence>
<keyword evidence="7" id="KW-0067">ATP-binding</keyword>
<feature type="region of interest" description="Disordered" evidence="10">
    <location>
        <begin position="165"/>
        <end position="193"/>
    </location>
</feature>
<organism evidence="13 14">
    <name type="scientific">Adiantum capillus-veneris</name>
    <name type="common">Maidenhair fern</name>
    <dbReference type="NCBI Taxonomy" id="13818"/>
    <lineage>
        <taxon>Eukaryota</taxon>
        <taxon>Viridiplantae</taxon>
        <taxon>Streptophyta</taxon>
        <taxon>Embryophyta</taxon>
        <taxon>Tracheophyta</taxon>
        <taxon>Polypodiopsida</taxon>
        <taxon>Polypodiidae</taxon>
        <taxon>Polypodiales</taxon>
        <taxon>Pteridineae</taxon>
        <taxon>Pteridaceae</taxon>
        <taxon>Vittarioideae</taxon>
        <taxon>Adiantum</taxon>
    </lineage>
</organism>
<dbReference type="GO" id="GO:0016887">
    <property type="term" value="F:ATP hydrolysis activity"/>
    <property type="evidence" value="ECO:0007669"/>
    <property type="project" value="InterPro"/>
</dbReference>